<evidence type="ECO:0000256" key="1">
    <source>
        <dbReference type="ARBA" id="ARBA00023098"/>
    </source>
</evidence>
<name>A0A6C0DC75_9ZZZZ</name>
<dbReference type="EMBL" id="MN739578">
    <property type="protein sequence ID" value="QHT14107.1"/>
    <property type="molecule type" value="Genomic_DNA"/>
</dbReference>
<feature type="domain" description="PNPLA" evidence="2">
    <location>
        <begin position="29"/>
        <end position="213"/>
    </location>
</feature>
<dbReference type="InterPro" id="IPR052580">
    <property type="entry name" value="Lipid_Hydrolase"/>
</dbReference>
<dbReference type="SUPFAM" id="SSF52151">
    <property type="entry name" value="FabD/lysophospholipase-like"/>
    <property type="match status" value="1"/>
</dbReference>
<protein>
    <recommendedName>
        <fullName evidence="2">PNPLA domain-containing protein</fullName>
    </recommendedName>
</protein>
<organism evidence="3">
    <name type="scientific">viral metagenome</name>
    <dbReference type="NCBI Taxonomy" id="1070528"/>
    <lineage>
        <taxon>unclassified sequences</taxon>
        <taxon>metagenomes</taxon>
        <taxon>organismal metagenomes</taxon>
    </lineage>
</organism>
<sequence length="307" mass="34856">MDSNNIIDASFGIFIQPSIKNNEKTIRHVVISGGGLSGFTFYGALRELAKKNYWILSNIKTIYGTSVGSLIAFIMALDYDWQETDDYFIKRPLQNVFKLNIYSMFDCIQNKGIFNKKTIEDILLPLFAGKDIPIGITMKEFYDLNGIEIHSFATELNSFSLIDMSYKTHPHWTVLDVVYSSCSLPIIFTPFFYENKTYCDGGFLSNYPLKQCIDNGAEPSEIMGLYRLQESGTESSFTQESNIMDYLITIMNNTIEKIIIYPNREVIGIECSLPSSMSVDIANGILNSHEERKRLIDLGGSFVEKKI</sequence>
<dbReference type="Gene3D" id="3.40.1090.10">
    <property type="entry name" value="Cytosolic phospholipase A2 catalytic domain"/>
    <property type="match status" value="2"/>
</dbReference>
<dbReference type="InterPro" id="IPR002641">
    <property type="entry name" value="PNPLA_dom"/>
</dbReference>
<dbReference type="PANTHER" id="PTHR46394">
    <property type="entry name" value="ANNEXIN"/>
    <property type="match status" value="1"/>
</dbReference>
<evidence type="ECO:0000313" key="3">
    <source>
        <dbReference type="EMBL" id="QHT14107.1"/>
    </source>
</evidence>
<keyword evidence="1" id="KW-0443">Lipid metabolism</keyword>
<dbReference type="PANTHER" id="PTHR46394:SF1">
    <property type="entry name" value="PNPLA DOMAIN-CONTAINING PROTEIN"/>
    <property type="match status" value="1"/>
</dbReference>
<evidence type="ECO:0000259" key="2">
    <source>
        <dbReference type="PROSITE" id="PS51635"/>
    </source>
</evidence>
<dbReference type="InterPro" id="IPR016035">
    <property type="entry name" value="Acyl_Trfase/lysoPLipase"/>
</dbReference>
<dbReference type="PROSITE" id="PS51635">
    <property type="entry name" value="PNPLA"/>
    <property type="match status" value="1"/>
</dbReference>
<dbReference type="Pfam" id="PF01734">
    <property type="entry name" value="Patatin"/>
    <property type="match status" value="1"/>
</dbReference>
<dbReference type="GO" id="GO:0006629">
    <property type="term" value="P:lipid metabolic process"/>
    <property type="evidence" value="ECO:0007669"/>
    <property type="project" value="UniProtKB-KW"/>
</dbReference>
<dbReference type="AlphaFoldDB" id="A0A6C0DC75"/>
<proteinExistence type="predicted"/>
<accession>A0A6C0DC75</accession>
<reference evidence="3" key="1">
    <citation type="journal article" date="2020" name="Nature">
        <title>Giant virus diversity and host interactions through global metagenomics.</title>
        <authorList>
            <person name="Schulz F."/>
            <person name="Roux S."/>
            <person name="Paez-Espino D."/>
            <person name="Jungbluth S."/>
            <person name="Walsh D.A."/>
            <person name="Denef V.J."/>
            <person name="McMahon K.D."/>
            <person name="Konstantinidis K.T."/>
            <person name="Eloe-Fadrosh E.A."/>
            <person name="Kyrpides N.C."/>
            <person name="Woyke T."/>
        </authorList>
    </citation>
    <scope>NUCLEOTIDE SEQUENCE</scope>
    <source>
        <strain evidence="3">GVMAG-M-3300023174-134</strain>
    </source>
</reference>